<proteinExistence type="inferred from homology"/>
<reference evidence="3" key="1">
    <citation type="submission" date="2022-11" db="EMBL/GenBank/DDBJ databases">
        <title>Chromosomal genome sequence assembly and mating type (MAT) locus characterization of the leprose asexual lichenized fungus Lepraria neglecta (Nyl.) Erichsen.</title>
        <authorList>
            <person name="Allen J.L."/>
            <person name="Pfeffer B."/>
        </authorList>
    </citation>
    <scope>NUCLEOTIDE SEQUENCE</scope>
    <source>
        <strain evidence="3">Allen 5258</strain>
    </source>
</reference>
<dbReference type="InterPro" id="IPR036291">
    <property type="entry name" value="NAD(P)-bd_dom_sf"/>
</dbReference>
<dbReference type="EMBL" id="JASNWA010000010">
    <property type="protein sequence ID" value="KAK3168094.1"/>
    <property type="molecule type" value="Genomic_DNA"/>
</dbReference>
<evidence type="ECO:0000313" key="4">
    <source>
        <dbReference type="Proteomes" id="UP001276659"/>
    </source>
</evidence>
<comment type="caution">
    <text evidence="3">The sequence shown here is derived from an EMBL/GenBank/DDBJ whole genome shotgun (WGS) entry which is preliminary data.</text>
</comment>
<dbReference type="GO" id="GO:0042602">
    <property type="term" value="F:riboflavin reductase (NADPH) activity"/>
    <property type="evidence" value="ECO:0007669"/>
    <property type="project" value="TreeGrafter"/>
</dbReference>
<dbReference type="AlphaFoldDB" id="A0AAD9YY26"/>
<dbReference type="InterPro" id="IPR016040">
    <property type="entry name" value="NAD(P)-bd_dom"/>
</dbReference>
<feature type="domain" description="NAD(P)-binding" evidence="2">
    <location>
        <begin position="7"/>
        <end position="213"/>
    </location>
</feature>
<dbReference type="Proteomes" id="UP001276659">
    <property type="component" value="Unassembled WGS sequence"/>
</dbReference>
<accession>A0AAD9YY26</accession>
<evidence type="ECO:0000259" key="2">
    <source>
        <dbReference type="Pfam" id="PF13460"/>
    </source>
</evidence>
<dbReference type="GO" id="GO:0004074">
    <property type="term" value="F:biliverdin reductase [NAD(P)H] activity"/>
    <property type="evidence" value="ECO:0007669"/>
    <property type="project" value="TreeGrafter"/>
</dbReference>
<name>A0AAD9YY26_9LECA</name>
<dbReference type="InterPro" id="IPR051606">
    <property type="entry name" value="Polyketide_Oxido-like"/>
</dbReference>
<dbReference type="PANTHER" id="PTHR43355">
    <property type="entry name" value="FLAVIN REDUCTASE (NADPH)"/>
    <property type="match status" value="1"/>
</dbReference>
<gene>
    <name evidence="3" type="ORF">OEA41_004540</name>
</gene>
<organism evidence="3 4">
    <name type="scientific">Lepraria neglecta</name>
    <dbReference type="NCBI Taxonomy" id="209136"/>
    <lineage>
        <taxon>Eukaryota</taxon>
        <taxon>Fungi</taxon>
        <taxon>Dikarya</taxon>
        <taxon>Ascomycota</taxon>
        <taxon>Pezizomycotina</taxon>
        <taxon>Lecanoromycetes</taxon>
        <taxon>OSLEUM clade</taxon>
        <taxon>Lecanoromycetidae</taxon>
        <taxon>Lecanorales</taxon>
        <taxon>Lecanorineae</taxon>
        <taxon>Stereocaulaceae</taxon>
        <taxon>Lepraria</taxon>
    </lineage>
</organism>
<evidence type="ECO:0000313" key="3">
    <source>
        <dbReference type="EMBL" id="KAK3168094.1"/>
    </source>
</evidence>
<keyword evidence="4" id="KW-1185">Reference proteome</keyword>
<dbReference type="SUPFAM" id="SSF51735">
    <property type="entry name" value="NAD(P)-binding Rossmann-fold domains"/>
    <property type="match status" value="1"/>
</dbReference>
<dbReference type="Pfam" id="PF13460">
    <property type="entry name" value="NAD_binding_10"/>
    <property type="match status" value="1"/>
</dbReference>
<sequence>MRILLLGANGRTGSLVLAEALSRSYTVTALVRRPDSLEPQPNLSIAIGSPSSQADIAKAFASPPNSDPITVVISALNNGRTGDNPWSKPTAPANLMADAVRNSLAVMHEYGVKKIVVLGSIGVGSSRANSGWFFNWVVDHSNMKITFDDHHVVQQVLETEAEKDPELKWVDLRSVGLSNGEEKAVKEFGNEGKGAGWWVSRKSVAGFMVDAVESGKWDGQTPVISN</sequence>
<comment type="similarity">
    <text evidence="1">Belongs to the avfA family.</text>
</comment>
<dbReference type="PANTHER" id="PTHR43355:SF2">
    <property type="entry name" value="FLAVIN REDUCTASE (NADPH)"/>
    <property type="match status" value="1"/>
</dbReference>
<evidence type="ECO:0000256" key="1">
    <source>
        <dbReference type="ARBA" id="ARBA00038376"/>
    </source>
</evidence>
<dbReference type="Gene3D" id="3.40.50.720">
    <property type="entry name" value="NAD(P)-binding Rossmann-like Domain"/>
    <property type="match status" value="1"/>
</dbReference>
<protein>
    <recommendedName>
        <fullName evidence="2">NAD(P)-binding domain-containing protein</fullName>
    </recommendedName>
</protein>